<proteinExistence type="predicted"/>
<keyword evidence="3" id="KW-1185">Reference proteome</keyword>
<dbReference type="EMBL" id="BMQM01000006">
    <property type="protein sequence ID" value="GGR52893.1"/>
    <property type="molecule type" value="Genomic_DNA"/>
</dbReference>
<gene>
    <name evidence="2" type="ORF">GCM10008959_12930</name>
</gene>
<comment type="caution">
    <text evidence="2">The sequence shown here is derived from an EMBL/GenBank/DDBJ whole genome shotgun (WGS) entry which is preliminary data.</text>
</comment>
<feature type="region of interest" description="Disordered" evidence="1">
    <location>
        <begin position="124"/>
        <end position="150"/>
    </location>
</feature>
<organism evidence="2 3">
    <name type="scientific">Deinococcus seoulensis</name>
    <dbReference type="NCBI Taxonomy" id="1837379"/>
    <lineage>
        <taxon>Bacteria</taxon>
        <taxon>Thermotogati</taxon>
        <taxon>Deinococcota</taxon>
        <taxon>Deinococci</taxon>
        <taxon>Deinococcales</taxon>
        <taxon>Deinococcaceae</taxon>
        <taxon>Deinococcus</taxon>
    </lineage>
</organism>
<evidence type="ECO:0000313" key="3">
    <source>
        <dbReference type="Proteomes" id="UP000634308"/>
    </source>
</evidence>
<accession>A0ABQ2RPI8</accession>
<protein>
    <recommendedName>
        <fullName evidence="4">Secreted protein</fullName>
    </recommendedName>
</protein>
<evidence type="ECO:0008006" key="4">
    <source>
        <dbReference type="Google" id="ProtNLM"/>
    </source>
</evidence>
<evidence type="ECO:0000313" key="2">
    <source>
        <dbReference type="EMBL" id="GGR52893.1"/>
    </source>
</evidence>
<reference evidence="3" key="1">
    <citation type="journal article" date="2019" name="Int. J. Syst. Evol. Microbiol.">
        <title>The Global Catalogue of Microorganisms (GCM) 10K type strain sequencing project: providing services to taxonomists for standard genome sequencing and annotation.</title>
        <authorList>
            <consortium name="The Broad Institute Genomics Platform"/>
            <consortium name="The Broad Institute Genome Sequencing Center for Infectious Disease"/>
            <person name="Wu L."/>
            <person name="Ma J."/>
        </authorList>
    </citation>
    <scope>NUCLEOTIDE SEQUENCE [LARGE SCALE GENOMIC DNA]</scope>
    <source>
        <strain evidence="3">JCM 31404</strain>
    </source>
</reference>
<name>A0ABQ2RPI8_9DEIO</name>
<dbReference type="RefSeq" id="WP_189064176.1">
    <property type="nucleotide sequence ID" value="NZ_BMQM01000006.1"/>
</dbReference>
<feature type="compositionally biased region" description="Low complexity" evidence="1">
    <location>
        <begin position="136"/>
        <end position="150"/>
    </location>
</feature>
<sequence>MIDRLHLGRRVALAALLAGTVLGVHALLGPPPPALSAAAQTCDQVLASRFPRVVGSGHYRLERSRGQLSLSRFPNFRYAVFSRANNTALGWTRCGHWQDRTGSGYRVTYTSGSLLDLERRLPPCDPLAPGGRSHPADAGDPASASDCGGV</sequence>
<evidence type="ECO:0000256" key="1">
    <source>
        <dbReference type="SAM" id="MobiDB-lite"/>
    </source>
</evidence>
<dbReference type="Proteomes" id="UP000634308">
    <property type="component" value="Unassembled WGS sequence"/>
</dbReference>